<proteinExistence type="predicted"/>
<sequence length="62" mass="7445">MITYTVETLYATSLQGWRSQIRWVIARTSYNPIWYQFSITIAYQKTRVHIRLPIAHNTNNQE</sequence>
<organism evidence="1 2">
    <name type="scientific">Floridaenema flaviceps BLCC-F50</name>
    <dbReference type="NCBI Taxonomy" id="3153642"/>
    <lineage>
        <taxon>Bacteria</taxon>
        <taxon>Bacillati</taxon>
        <taxon>Cyanobacteriota</taxon>
        <taxon>Cyanophyceae</taxon>
        <taxon>Oscillatoriophycideae</taxon>
        <taxon>Aerosakkonematales</taxon>
        <taxon>Aerosakkonemataceae</taxon>
        <taxon>Floridanema</taxon>
        <taxon>Floridanema flaviceps</taxon>
    </lineage>
</organism>
<reference evidence="1 2" key="1">
    <citation type="submission" date="2024-09" db="EMBL/GenBank/DDBJ databases">
        <title>Floridaenema gen nov. (Aerosakkonemataceae, Aerosakkonematales ord. nov., Cyanobacteria) from benthic tropical and subtropical fresh waters, with the description of four new species.</title>
        <authorList>
            <person name="Moretto J.A."/>
            <person name="Berthold D.E."/>
            <person name="Lefler F.W."/>
            <person name="Huang I.-S."/>
            <person name="Laughinghouse H. IV."/>
        </authorList>
    </citation>
    <scope>NUCLEOTIDE SEQUENCE [LARGE SCALE GENOMIC DNA]</scope>
    <source>
        <strain evidence="1 2">BLCC-F50</strain>
    </source>
</reference>
<comment type="caution">
    <text evidence="1">The sequence shown here is derived from an EMBL/GenBank/DDBJ whole genome shotgun (WGS) entry which is preliminary data.</text>
</comment>
<dbReference type="EMBL" id="JBHFNR010000251">
    <property type="protein sequence ID" value="MFB2897422.1"/>
    <property type="molecule type" value="Genomic_DNA"/>
</dbReference>
<gene>
    <name evidence="1" type="ORF">ACE1CI_31275</name>
</gene>
<dbReference type="RefSeq" id="WP_413267028.1">
    <property type="nucleotide sequence ID" value="NZ_JBHFNR010000251.1"/>
</dbReference>
<dbReference type="Proteomes" id="UP001576784">
    <property type="component" value="Unassembled WGS sequence"/>
</dbReference>
<evidence type="ECO:0000313" key="2">
    <source>
        <dbReference type="Proteomes" id="UP001576784"/>
    </source>
</evidence>
<protein>
    <submittedName>
        <fullName evidence="1">Uncharacterized protein</fullName>
    </submittedName>
</protein>
<keyword evidence="2" id="KW-1185">Reference proteome</keyword>
<name>A0ABV4Y2B2_9CYAN</name>
<evidence type="ECO:0000313" key="1">
    <source>
        <dbReference type="EMBL" id="MFB2897422.1"/>
    </source>
</evidence>
<accession>A0ABV4Y2B2</accession>